<dbReference type="EMBL" id="CM042027">
    <property type="protein sequence ID" value="KAI3802521.1"/>
    <property type="molecule type" value="Genomic_DNA"/>
</dbReference>
<comment type="caution">
    <text evidence="1">The sequence shown here is derived from an EMBL/GenBank/DDBJ whole genome shotgun (WGS) entry which is preliminary data.</text>
</comment>
<reference evidence="1 2" key="2">
    <citation type="journal article" date="2022" name="Mol. Ecol. Resour.">
        <title>The genomes of chicory, endive, great burdock and yacon provide insights into Asteraceae paleo-polyploidization history and plant inulin production.</title>
        <authorList>
            <person name="Fan W."/>
            <person name="Wang S."/>
            <person name="Wang H."/>
            <person name="Wang A."/>
            <person name="Jiang F."/>
            <person name="Liu H."/>
            <person name="Zhao H."/>
            <person name="Xu D."/>
            <person name="Zhang Y."/>
        </authorList>
    </citation>
    <scope>NUCLEOTIDE SEQUENCE [LARGE SCALE GENOMIC DNA]</scope>
    <source>
        <strain evidence="2">cv. Yunnan</strain>
        <tissue evidence="1">Leaves</tissue>
    </source>
</reference>
<sequence length="144" mass="16260">MNKVIGNMIEIYLLEEQNTCSFINGAVAALWNNQEGLHKLSLLNMECCPITRTCLNSLTDVVALLYLNVSRSNLTDDGCEYFSMFDNMLERDSKMICGLANHGKAPEAIHLFQEMQRQLITGIDTGGLAMMKELKKMLERHSLQ</sequence>
<organism evidence="1 2">
    <name type="scientific">Smallanthus sonchifolius</name>
    <dbReference type="NCBI Taxonomy" id="185202"/>
    <lineage>
        <taxon>Eukaryota</taxon>
        <taxon>Viridiplantae</taxon>
        <taxon>Streptophyta</taxon>
        <taxon>Embryophyta</taxon>
        <taxon>Tracheophyta</taxon>
        <taxon>Spermatophyta</taxon>
        <taxon>Magnoliopsida</taxon>
        <taxon>eudicotyledons</taxon>
        <taxon>Gunneridae</taxon>
        <taxon>Pentapetalae</taxon>
        <taxon>asterids</taxon>
        <taxon>campanulids</taxon>
        <taxon>Asterales</taxon>
        <taxon>Asteraceae</taxon>
        <taxon>Asteroideae</taxon>
        <taxon>Heliantheae alliance</taxon>
        <taxon>Millerieae</taxon>
        <taxon>Smallanthus</taxon>
    </lineage>
</organism>
<accession>A0ACB9I437</accession>
<reference evidence="2" key="1">
    <citation type="journal article" date="2022" name="Mol. Ecol. Resour.">
        <title>The genomes of chicory, endive, great burdock and yacon provide insights into Asteraceae palaeo-polyploidization history and plant inulin production.</title>
        <authorList>
            <person name="Fan W."/>
            <person name="Wang S."/>
            <person name="Wang H."/>
            <person name="Wang A."/>
            <person name="Jiang F."/>
            <person name="Liu H."/>
            <person name="Zhao H."/>
            <person name="Xu D."/>
            <person name="Zhang Y."/>
        </authorList>
    </citation>
    <scope>NUCLEOTIDE SEQUENCE [LARGE SCALE GENOMIC DNA]</scope>
    <source>
        <strain evidence="2">cv. Yunnan</strain>
    </source>
</reference>
<gene>
    <name evidence="1" type="ORF">L1987_30654</name>
</gene>
<name>A0ACB9I437_9ASTR</name>
<proteinExistence type="predicted"/>
<keyword evidence="2" id="KW-1185">Reference proteome</keyword>
<protein>
    <submittedName>
        <fullName evidence="1">Uncharacterized protein</fullName>
    </submittedName>
</protein>
<evidence type="ECO:0000313" key="2">
    <source>
        <dbReference type="Proteomes" id="UP001056120"/>
    </source>
</evidence>
<evidence type="ECO:0000313" key="1">
    <source>
        <dbReference type="EMBL" id="KAI3802521.1"/>
    </source>
</evidence>
<dbReference type="Proteomes" id="UP001056120">
    <property type="component" value="Linkage Group LG10"/>
</dbReference>